<name>A0A764YUQ7_SALER</name>
<proteinExistence type="predicted"/>
<evidence type="ECO:0000313" key="1">
    <source>
        <dbReference type="EMBL" id="HAG5257525.1"/>
    </source>
</evidence>
<dbReference type="AlphaFoldDB" id="A0A764YUQ7"/>
<sequence>MLAQPVQPKADIEGKLRSFTSGMTPGLTEEWYPLPGATERLSALREKLINTMKMFLARMEYGAALLNEIEGSDDIVSDNVLALFELEQENLRHFYTVLTTQKDSFVALCEDCHDDRLMPAYTDTINMAKSLFDMLEKMRWLIEEHNIDCSPKNAGHEISTVDELRSVLASWR</sequence>
<gene>
    <name evidence="1" type="ORF">G8577_003762</name>
</gene>
<accession>A0A764YUQ7</accession>
<organism evidence="1">
    <name type="scientific">Salmonella enterica</name>
    <name type="common">Salmonella choleraesuis</name>
    <dbReference type="NCBI Taxonomy" id="28901"/>
    <lineage>
        <taxon>Bacteria</taxon>
        <taxon>Pseudomonadati</taxon>
        <taxon>Pseudomonadota</taxon>
        <taxon>Gammaproteobacteria</taxon>
        <taxon>Enterobacterales</taxon>
        <taxon>Enterobacteriaceae</taxon>
        <taxon>Salmonella</taxon>
    </lineage>
</organism>
<dbReference type="EMBL" id="DAAYPZ010000010">
    <property type="protein sequence ID" value="HAG5257525.1"/>
    <property type="molecule type" value="Genomic_DNA"/>
</dbReference>
<comment type="caution">
    <text evidence="1">The sequence shown here is derived from an EMBL/GenBank/DDBJ whole genome shotgun (WGS) entry which is preliminary data.</text>
</comment>
<reference evidence="1" key="1">
    <citation type="journal article" date="2018" name="Genome Biol.">
        <title>SKESA: strategic k-mer extension for scrupulous assemblies.</title>
        <authorList>
            <person name="Souvorov A."/>
            <person name="Agarwala R."/>
            <person name="Lipman D.J."/>
        </authorList>
    </citation>
    <scope>NUCLEOTIDE SEQUENCE</scope>
    <source>
        <strain evidence="1">MA.CK_98/00001034</strain>
    </source>
</reference>
<reference evidence="1" key="2">
    <citation type="submission" date="2020-02" db="EMBL/GenBank/DDBJ databases">
        <authorList>
            <consortium name="NCBI Pathogen Detection Project"/>
        </authorList>
    </citation>
    <scope>NUCLEOTIDE SEQUENCE</scope>
    <source>
        <strain evidence="1">MA.CK_98/00001034</strain>
    </source>
</reference>
<protein>
    <submittedName>
        <fullName evidence="1">Uncharacterized protein</fullName>
    </submittedName>
</protein>